<dbReference type="InterPro" id="IPR003825">
    <property type="entry name" value="Colicin-V_CvpA"/>
</dbReference>
<dbReference type="EMBL" id="LKHV01000003">
    <property type="protein sequence ID" value="KRG19293.1"/>
    <property type="molecule type" value="Genomic_DNA"/>
</dbReference>
<evidence type="ECO:0000313" key="6">
    <source>
        <dbReference type="EMBL" id="KRG19293.1"/>
    </source>
</evidence>
<evidence type="ECO:0000256" key="1">
    <source>
        <dbReference type="ARBA" id="ARBA00004141"/>
    </source>
</evidence>
<proteinExistence type="predicted"/>
<comment type="caution">
    <text evidence="6">The sequence shown here is derived from an EMBL/GenBank/DDBJ whole genome shotgun (WGS) entry which is preliminary data.</text>
</comment>
<keyword evidence="3 5" id="KW-1133">Transmembrane helix</keyword>
<evidence type="ECO:0000313" key="8">
    <source>
        <dbReference type="Proteomes" id="UP000051494"/>
    </source>
</evidence>
<dbReference type="AlphaFoldDB" id="A0A0Q9YFI2"/>
<dbReference type="STRING" id="437022.CC99x_00822"/>
<name>A0A0Q9YFI2_9GAMM</name>
<evidence type="ECO:0000256" key="2">
    <source>
        <dbReference type="ARBA" id="ARBA00022692"/>
    </source>
</evidence>
<dbReference type="PANTHER" id="PTHR36926:SF1">
    <property type="entry name" value="COLICIN V PRODUCTION PROTEIN"/>
    <property type="match status" value="1"/>
</dbReference>
<evidence type="ECO:0000256" key="5">
    <source>
        <dbReference type="SAM" id="Phobius"/>
    </source>
</evidence>
<keyword evidence="2 5" id="KW-0812">Transmembrane</keyword>
<reference evidence="7" key="3">
    <citation type="submission" date="2021-06" db="EMBL/GenBank/DDBJ databases">
        <title>Genomic Description and Analysis of Intracellular Bacteria, Candidatus Berkiella cookevillensis and Candidatus Berkiella aquae.</title>
        <authorList>
            <person name="Kidane D.T."/>
            <person name="Mehari Y.T."/>
            <person name="Rice F.C."/>
            <person name="Arivett B.A."/>
            <person name="Farone A.L."/>
            <person name="Berk S.G."/>
            <person name="Farone M.B."/>
        </authorList>
    </citation>
    <scope>NUCLEOTIDE SEQUENCE</scope>
    <source>
        <strain evidence="7">CC99</strain>
    </source>
</reference>
<feature type="transmembrane region" description="Helical" evidence="5">
    <location>
        <begin position="107"/>
        <end position="128"/>
    </location>
</feature>
<organism evidence="6">
    <name type="scientific">Candidatus Berkiella cookevillensis</name>
    <dbReference type="NCBI Taxonomy" id="437022"/>
    <lineage>
        <taxon>Bacteria</taxon>
        <taxon>Pseudomonadati</taxon>
        <taxon>Pseudomonadota</taxon>
        <taxon>Gammaproteobacteria</taxon>
        <taxon>Candidatus Berkiellales</taxon>
        <taxon>Candidatus Berkiellaceae</taxon>
        <taxon>Candidatus Berkiella</taxon>
    </lineage>
</organism>
<reference evidence="6" key="1">
    <citation type="submission" date="2015-09" db="EMBL/GenBank/DDBJ databases">
        <title>Draft Genome Sequences of Two Novel Amoeba-resistant Intranuclear Bacteria, Candidatus Berkiella cookevillensis and Candidatus Berkiella aquae.</title>
        <authorList>
            <person name="Mehari Y.T."/>
            <person name="Arivett B.A."/>
            <person name="Farone A.L."/>
            <person name="Gunderson J.H."/>
            <person name="Farone M.B."/>
        </authorList>
    </citation>
    <scope>NUCLEOTIDE SEQUENCE [LARGE SCALE GENOMIC DNA]</scope>
    <source>
        <strain evidence="6">CC99</strain>
    </source>
</reference>
<evidence type="ECO:0000256" key="3">
    <source>
        <dbReference type="ARBA" id="ARBA00022989"/>
    </source>
</evidence>
<gene>
    <name evidence="6" type="primary">cvpA</name>
    <name evidence="6" type="ORF">CC99x_00822</name>
    <name evidence="7" type="ORF">CC99x_008340</name>
</gene>
<feature type="transmembrane region" description="Helical" evidence="5">
    <location>
        <begin position="9"/>
        <end position="28"/>
    </location>
</feature>
<keyword evidence="4 5" id="KW-0472">Membrane</keyword>
<feature type="transmembrane region" description="Helical" evidence="5">
    <location>
        <begin position="34"/>
        <end position="55"/>
    </location>
</feature>
<evidence type="ECO:0000313" key="7">
    <source>
        <dbReference type="EMBL" id="MCS5708907.1"/>
    </source>
</evidence>
<dbReference type="GO" id="GO:0009403">
    <property type="term" value="P:toxin biosynthetic process"/>
    <property type="evidence" value="ECO:0007669"/>
    <property type="project" value="InterPro"/>
</dbReference>
<dbReference type="OrthoDB" id="9810601at2"/>
<sequence length="176" mass="19469">MAEIGWPDILILAVILFSILIGLFRGFIKESISLVTWISAVVLAVVFSGPFSSILTFTKEPFIKTIAAFFIIFILTVLVGSIINFFVGKLVRSTPFSSPDRVLGGAFGLFRGVVIVTIVVLLAGLTPLTKADTWTSSYSIEKFEVLALWVKDRLPEEHAKPFKFPERKSEVKSQKS</sequence>
<dbReference type="PANTHER" id="PTHR36926">
    <property type="entry name" value="COLICIN V PRODUCTION PROTEIN"/>
    <property type="match status" value="1"/>
</dbReference>
<dbReference type="GO" id="GO:0016020">
    <property type="term" value="C:membrane"/>
    <property type="evidence" value="ECO:0007669"/>
    <property type="project" value="UniProtKB-SubCell"/>
</dbReference>
<dbReference type="Pfam" id="PF02674">
    <property type="entry name" value="Colicin_V"/>
    <property type="match status" value="1"/>
</dbReference>
<dbReference type="Proteomes" id="UP000051494">
    <property type="component" value="Unassembled WGS sequence"/>
</dbReference>
<accession>A0A0Q9YFI2</accession>
<dbReference type="RefSeq" id="WP_057623950.1">
    <property type="nucleotide sequence ID" value="NZ_LKHV02000001.1"/>
</dbReference>
<reference evidence="7" key="2">
    <citation type="journal article" date="2016" name="Genome Announc.">
        <title>Draft Genome Sequences of Two Novel Amoeba-Resistant Intranuclear Bacteria, 'Candidatus Berkiella cookevillensis' and 'Candidatus Berkiella aquae'.</title>
        <authorList>
            <person name="Mehari Y.T."/>
            <person name="Arivett B.A."/>
            <person name="Farone A.L."/>
            <person name="Gunderson J.H."/>
            <person name="Farone M.B."/>
        </authorList>
    </citation>
    <scope>NUCLEOTIDE SEQUENCE</scope>
    <source>
        <strain evidence="7">CC99</strain>
    </source>
</reference>
<dbReference type="EMBL" id="LKHV02000001">
    <property type="protein sequence ID" value="MCS5708907.1"/>
    <property type="molecule type" value="Genomic_DNA"/>
</dbReference>
<feature type="transmembrane region" description="Helical" evidence="5">
    <location>
        <begin position="67"/>
        <end position="87"/>
    </location>
</feature>
<evidence type="ECO:0000256" key="4">
    <source>
        <dbReference type="ARBA" id="ARBA00023136"/>
    </source>
</evidence>
<protein>
    <submittedName>
        <fullName evidence="6">Colicin V production protein</fullName>
    </submittedName>
    <submittedName>
        <fullName evidence="7">CvpA family protein</fullName>
    </submittedName>
</protein>
<keyword evidence="8" id="KW-1185">Reference proteome</keyword>
<dbReference type="InterPro" id="IPR052719">
    <property type="entry name" value="CvpA-like"/>
</dbReference>
<comment type="subcellular location">
    <subcellularLocation>
        <location evidence="1">Membrane</location>
        <topology evidence="1">Multi-pass membrane protein</topology>
    </subcellularLocation>
</comment>